<evidence type="ECO:0000313" key="2">
    <source>
        <dbReference type="Proteomes" id="UP000838686"/>
    </source>
</evidence>
<proteinExistence type="predicted"/>
<evidence type="ECO:0008006" key="3">
    <source>
        <dbReference type="Google" id="ProtNLM"/>
    </source>
</evidence>
<comment type="caution">
    <text evidence="1">The sequence shown here is derived from an EMBL/GenBank/DDBJ whole genome shotgun (WGS) entry which is preliminary data.</text>
</comment>
<organism evidence="1 2">
    <name type="scientific">Paenibacillus plantiphilus</name>
    <dbReference type="NCBI Taxonomy" id="2905650"/>
    <lineage>
        <taxon>Bacteria</taxon>
        <taxon>Bacillati</taxon>
        <taxon>Bacillota</taxon>
        <taxon>Bacilli</taxon>
        <taxon>Bacillales</taxon>
        <taxon>Paenibacillaceae</taxon>
        <taxon>Paenibacillus</taxon>
    </lineage>
</organism>
<name>A0ABN8GCF2_9BACL</name>
<gene>
    <name evidence="1" type="ORF">PAECIP111893_02386</name>
</gene>
<protein>
    <recommendedName>
        <fullName evidence="3">Capsid protein</fullName>
    </recommendedName>
</protein>
<evidence type="ECO:0000313" key="1">
    <source>
        <dbReference type="EMBL" id="CAH1205650.1"/>
    </source>
</evidence>
<accession>A0ABN8GCF2</accession>
<dbReference type="Proteomes" id="UP000838686">
    <property type="component" value="Unassembled WGS sequence"/>
</dbReference>
<dbReference type="EMBL" id="CAKMMF010000011">
    <property type="protein sequence ID" value="CAH1205650.1"/>
    <property type="molecule type" value="Genomic_DNA"/>
</dbReference>
<keyword evidence="2" id="KW-1185">Reference proteome</keyword>
<reference evidence="1" key="1">
    <citation type="submission" date="2022-01" db="EMBL/GenBank/DDBJ databases">
        <authorList>
            <person name="Criscuolo A."/>
        </authorList>
    </citation>
    <scope>NUCLEOTIDE SEQUENCE</scope>
    <source>
        <strain evidence="1">CIP111893</strain>
    </source>
</reference>
<dbReference type="RefSeq" id="WP_236342360.1">
    <property type="nucleotide sequence ID" value="NZ_CAKMMF010000011.1"/>
</dbReference>
<sequence length="330" mass="37623">MTINTGTFQSMRSLNTIYEPVLREVYTQSVSDQTDYLPLMYNMSKTSKERENYEGVGAQGLMQPWGSTGKSVYYEDREKLFPTSIPQVKYSLGTQIDREWFDFNKHQDIKDEVIKLSDAVYQTRQYQGVEFAKNAFTTSGTDYRGITIIGGSAGPDGKALCATDHPVSPTNSGTTNSNKFSLSLDYDSWHEVNVRGQNWVDSKGNLMPVTFDCLMVGPRLMSIAYQLAGMNAKKADNAQALYVPEQANFSLNIYRGTFDVIVNPYLPNAYNWFAINKSRMRRYNKWNEFRKPDFKNETDFDTEIFKYAVVGLWGKGFLDWSWIHGSDATS</sequence>